<dbReference type="EMBL" id="BMAR01000001">
    <property type="protein sequence ID" value="GFR40159.1"/>
    <property type="molecule type" value="Genomic_DNA"/>
</dbReference>
<evidence type="ECO:0000256" key="5">
    <source>
        <dbReference type="SAM" id="MobiDB-lite"/>
    </source>
</evidence>
<accession>A0AAD3HG73</accession>
<gene>
    <name evidence="6" type="ORF">Agub_g716</name>
</gene>
<evidence type="ECO:0000256" key="3">
    <source>
        <dbReference type="ARBA" id="ARBA00023242"/>
    </source>
</evidence>
<feature type="compositionally biased region" description="Gly residues" evidence="5">
    <location>
        <begin position="177"/>
        <end position="192"/>
    </location>
</feature>
<protein>
    <recommendedName>
        <fullName evidence="8">G10 protein</fullName>
    </recommendedName>
</protein>
<comment type="subcellular location">
    <subcellularLocation>
        <location evidence="1">Nucleus</location>
    </subcellularLocation>
</comment>
<evidence type="ECO:0000256" key="2">
    <source>
        <dbReference type="ARBA" id="ARBA00005287"/>
    </source>
</evidence>
<sequence length="234" mass="26489">MSLRRKLKGKKPPEGWELIEEVIEDFEQQLKEAVNEEHEGKRKTELTWKIHRLHWEKNRFIYDLMYQRKVMSKELFEWLVREKVADGALIAKWRKPGYEILCSMLAIQKGNHNFGTTSHCRVPLRARGKQQRITPDVQTGCISCASGDGKFGGPVWWNTPLDEEDGAKLEENRTTWGQGGEGGQAGDFGDAGPGPSAAGRKRPASDFDADDDEELPAEVRARLEALKKSNQGLD</sequence>
<dbReference type="GO" id="GO:0005681">
    <property type="term" value="C:spliceosomal complex"/>
    <property type="evidence" value="ECO:0007669"/>
    <property type="project" value="TreeGrafter"/>
</dbReference>
<keyword evidence="3" id="KW-0539">Nucleus</keyword>
<reference evidence="6 7" key="1">
    <citation type="journal article" date="2021" name="Sci. Rep.">
        <title>Genome sequencing of the multicellular alga Astrephomene provides insights into convergent evolution of germ-soma differentiation.</title>
        <authorList>
            <person name="Yamashita S."/>
            <person name="Yamamoto K."/>
            <person name="Matsuzaki R."/>
            <person name="Suzuki S."/>
            <person name="Yamaguchi H."/>
            <person name="Hirooka S."/>
            <person name="Minakuchi Y."/>
            <person name="Miyagishima S."/>
            <person name="Kawachi M."/>
            <person name="Toyoda A."/>
            <person name="Nozaki H."/>
        </authorList>
    </citation>
    <scope>NUCLEOTIDE SEQUENCE [LARGE SCALE GENOMIC DNA]</scope>
    <source>
        <strain evidence="6 7">NIES-4017</strain>
    </source>
</reference>
<keyword evidence="4" id="KW-0175">Coiled coil</keyword>
<dbReference type="GO" id="GO:0000398">
    <property type="term" value="P:mRNA splicing, via spliceosome"/>
    <property type="evidence" value="ECO:0007669"/>
    <property type="project" value="TreeGrafter"/>
</dbReference>
<evidence type="ECO:0000313" key="7">
    <source>
        <dbReference type="Proteomes" id="UP001054857"/>
    </source>
</evidence>
<dbReference type="Proteomes" id="UP001054857">
    <property type="component" value="Unassembled WGS sequence"/>
</dbReference>
<evidence type="ECO:0000256" key="1">
    <source>
        <dbReference type="ARBA" id="ARBA00004123"/>
    </source>
</evidence>
<comment type="similarity">
    <text evidence="2">Belongs to the BUD31 (G10) family.</text>
</comment>
<dbReference type="PANTHER" id="PTHR19411:SF0">
    <property type="entry name" value="PROTEIN BUD31 HOMOLOG"/>
    <property type="match status" value="1"/>
</dbReference>
<organism evidence="6 7">
    <name type="scientific">Astrephomene gubernaculifera</name>
    <dbReference type="NCBI Taxonomy" id="47775"/>
    <lineage>
        <taxon>Eukaryota</taxon>
        <taxon>Viridiplantae</taxon>
        <taxon>Chlorophyta</taxon>
        <taxon>core chlorophytes</taxon>
        <taxon>Chlorophyceae</taxon>
        <taxon>CS clade</taxon>
        <taxon>Chlamydomonadales</taxon>
        <taxon>Astrephomenaceae</taxon>
        <taxon>Astrephomene</taxon>
    </lineage>
</organism>
<feature type="compositionally biased region" description="Acidic residues" evidence="5">
    <location>
        <begin position="207"/>
        <end position="216"/>
    </location>
</feature>
<evidence type="ECO:0000313" key="6">
    <source>
        <dbReference type="EMBL" id="GFR40159.1"/>
    </source>
</evidence>
<name>A0AAD3HG73_9CHLO</name>
<evidence type="ECO:0000256" key="4">
    <source>
        <dbReference type="SAM" id="Coils"/>
    </source>
</evidence>
<dbReference type="Pfam" id="PF01125">
    <property type="entry name" value="BUD31"/>
    <property type="match status" value="1"/>
</dbReference>
<dbReference type="AlphaFoldDB" id="A0AAD3HG73"/>
<evidence type="ECO:0008006" key="8">
    <source>
        <dbReference type="Google" id="ProtNLM"/>
    </source>
</evidence>
<feature type="coiled-coil region" evidence="4">
    <location>
        <begin position="16"/>
        <end position="43"/>
    </location>
</feature>
<proteinExistence type="inferred from homology"/>
<dbReference type="PRINTS" id="PR00322">
    <property type="entry name" value="G10"/>
</dbReference>
<dbReference type="PANTHER" id="PTHR19411">
    <property type="entry name" value="PROTEIN BUD31-RELATED"/>
    <property type="match status" value="1"/>
</dbReference>
<comment type="caution">
    <text evidence="6">The sequence shown here is derived from an EMBL/GenBank/DDBJ whole genome shotgun (WGS) entry which is preliminary data.</text>
</comment>
<dbReference type="InterPro" id="IPR001748">
    <property type="entry name" value="BUD31"/>
</dbReference>
<keyword evidence="7" id="KW-1185">Reference proteome</keyword>
<feature type="region of interest" description="Disordered" evidence="5">
    <location>
        <begin position="173"/>
        <end position="217"/>
    </location>
</feature>